<sequence>MLNFLFAHVPDFLFGKSLLDIRCFPTVHRAFGNKLVAKNN</sequence>
<evidence type="ECO:0000313" key="2">
    <source>
        <dbReference type="Proteomes" id="UP000322699"/>
    </source>
</evidence>
<organism evidence="1 2">
    <name type="scientific">Rubripirellula obstinata</name>
    <dbReference type="NCBI Taxonomy" id="406547"/>
    <lineage>
        <taxon>Bacteria</taxon>
        <taxon>Pseudomonadati</taxon>
        <taxon>Planctomycetota</taxon>
        <taxon>Planctomycetia</taxon>
        <taxon>Pirellulales</taxon>
        <taxon>Pirellulaceae</taxon>
        <taxon>Rubripirellula</taxon>
    </lineage>
</organism>
<comment type="caution">
    <text evidence="1">The sequence shown here is derived from an EMBL/GenBank/DDBJ whole genome shotgun (WGS) entry which is preliminary data.</text>
</comment>
<accession>A0A5B1CPZ7</accession>
<evidence type="ECO:0000313" key="1">
    <source>
        <dbReference type="EMBL" id="KAA1261453.1"/>
    </source>
</evidence>
<protein>
    <submittedName>
        <fullName evidence="1">Uncharacterized protein</fullName>
    </submittedName>
</protein>
<proteinExistence type="predicted"/>
<reference evidence="1 2" key="1">
    <citation type="submission" date="2019-08" db="EMBL/GenBank/DDBJ databases">
        <title>Deep-cultivation of Planctomycetes and their phenomic and genomic characterization uncovers novel biology.</title>
        <authorList>
            <person name="Wiegand S."/>
            <person name="Jogler M."/>
            <person name="Boedeker C."/>
            <person name="Pinto D."/>
            <person name="Vollmers J."/>
            <person name="Rivas-Marin E."/>
            <person name="Kohn T."/>
            <person name="Peeters S.H."/>
            <person name="Heuer A."/>
            <person name="Rast P."/>
            <person name="Oberbeckmann S."/>
            <person name="Bunk B."/>
            <person name="Jeske O."/>
            <person name="Meyerdierks A."/>
            <person name="Storesund J.E."/>
            <person name="Kallscheuer N."/>
            <person name="Luecker S."/>
            <person name="Lage O.M."/>
            <person name="Pohl T."/>
            <person name="Merkel B.J."/>
            <person name="Hornburger P."/>
            <person name="Mueller R.-W."/>
            <person name="Bruemmer F."/>
            <person name="Labrenz M."/>
            <person name="Spormann A.M."/>
            <person name="Op Den Camp H."/>
            <person name="Overmann J."/>
            <person name="Amann R."/>
            <person name="Jetten M.S.M."/>
            <person name="Mascher T."/>
            <person name="Medema M.H."/>
            <person name="Devos D.P."/>
            <person name="Kaster A.-K."/>
            <person name="Ovreas L."/>
            <person name="Rohde M."/>
            <person name="Galperin M.Y."/>
            <person name="Jogler C."/>
        </authorList>
    </citation>
    <scope>NUCLEOTIDE SEQUENCE [LARGE SCALE GENOMIC DNA]</scope>
    <source>
        <strain evidence="1 2">LF1</strain>
    </source>
</reference>
<dbReference type="AlphaFoldDB" id="A0A5B1CPZ7"/>
<dbReference type="EMBL" id="VRLW01000001">
    <property type="protein sequence ID" value="KAA1261453.1"/>
    <property type="molecule type" value="Genomic_DNA"/>
</dbReference>
<name>A0A5B1CPZ7_9BACT</name>
<keyword evidence="2" id="KW-1185">Reference proteome</keyword>
<dbReference type="Proteomes" id="UP000322699">
    <property type="component" value="Unassembled WGS sequence"/>
</dbReference>
<gene>
    <name evidence="1" type="ORF">LF1_40030</name>
</gene>